<gene>
    <name evidence="1" type="ORF">OBE_11969</name>
</gene>
<dbReference type="AlphaFoldDB" id="K1S1N6"/>
<dbReference type="SUPFAM" id="SSF56024">
    <property type="entry name" value="Phospholipase D/nuclease"/>
    <property type="match status" value="1"/>
</dbReference>
<dbReference type="PANTHER" id="PTHR21248">
    <property type="entry name" value="CARDIOLIPIN SYNTHASE"/>
    <property type="match status" value="1"/>
</dbReference>
<dbReference type="EMBL" id="AJWZ01008243">
    <property type="protein sequence ID" value="EKC54652.1"/>
    <property type="molecule type" value="Genomic_DNA"/>
</dbReference>
<sequence>LQILDKQVSSLTKYVYEKTGCPVYKNTDVTYLESGEKKYGILLDELKKAKNFIFLEYFIIEQGEVWDSVLEVLCEKIREGVEVRVMYDGLCSLSKLPIGYFKKLRELGIKSKPFAPARPFFYNTAE</sequence>
<dbReference type="PANTHER" id="PTHR21248:SF22">
    <property type="entry name" value="PHOSPHOLIPASE D"/>
    <property type="match status" value="1"/>
</dbReference>
<evidence type="ECO:0000313" key="1">
    <source>
        <dbReference type="EMBL" id="EKC54652.1"/>
    </source>
</evidence>
<feature type="non-terminal residue" evidence="1">
    <location>
        <position position="1"/>
    </location>
</feature>
<proteinExistence type="predicted"/>
<name>K1S1N6_9ZZZZ</name>
<reference evidence="1" key="1">
    <citation type="journal article" date="2013" name="Environ. Microbiol.">
        <title>Microbiota from the distal guts of lean and obese adolescents exhibit partial functional redundancy besides clear differences in community structure.</title>
        <authorList>
            <person name="Ferrer M."/>
            <person name="Ruiz A."/>
            <person name="Lanza F."/>
            <person name="Haange S.B."/>
            <person name="Oberbach A."/>
            <person name="Till H."/>
            <person name="Bargiela R."/>
            <person name="Campoy C."/>
            <person name="Segura M.T."/>
            <person name="Richter M."/>
            <person name="von Bergen M."/>
            <person name="Seifert J."/>
            <person name="Suarez A."/>
        </authorList>
    </citation>
    <scope>NUCLEOTIDE SEQUENCE</scope>
</reference>
<protein>
    <submittedName>
        <fullName evidence="1">Phosphatidylserine/phosphatidylglycerophosphate/ cardiolipin synthase</fullName>
    </submittedName>
</protein>
<dbReference type="Gene3D" id="3.30.870.10">
    <property type="entry name" value="Endonuclease Chain A"/>
    <property type="match status" value="1"/>
</dbReference>
<comment type="caution">
    <text evidence="1">The sequence shown here is derived from an EMBL/GenBank/DDBJ whole genome shotgun (WGS) entry which is preliminary data.</text>
</comment>
<organism evidence="1">
    <name type="scientific">human gut metagenome</name>
    <dbReference type="NCBI Taxonomy" id="408170"/>
    <lineage>
        <taxon>unclassified sequences</taxon>
        <taxon>metagenomes</taxon>
        <taxon>organismal metagenomes</taxon>
    </lineage>
</organism>
<accession>K1S1N6</accession>